<dbReference type="EMBL" id="DRIH01000160">
    <property type="protein sequence ID" value="HEC68081.1"/>
    <property type="molecule type" value="Genomic_DNA"/>
</dbReference>
<comment type="caution">
    <text evidence="1">The sequence shown here is derived from an EMBL/GenBank/DDBJ whole genome shotgun (WGS) entry which is preliminary data.</text>
</comment>
<reference evidence="1" key="1">
    <citation type="journal article" date="2020" name="mSystems">
        <title>Genome- and Community-Level Interaction Insights into Carbon Utilization and Element Cycling Functions of Hydrothermarchaeota in Hydrothermal Sediment.</title>
        <authorList>
            <person name="Zhou Z."/>
            <person name="Liu Y."/>
            <person name="Xu W."/>
            <person name="Pan J."/>
            <person name="Luo Z.H."/>
            <person name="Li M."/>
        </authorList>
    </citation>
    <scope>NUCLEOTIDE SEQUENCE [LARGE SCALE GENOMIC DNA]</scope>
    <source>
        <strain evidence="1">HyVt-389</strain>
    </source>
</reference>
<sequence>MENIQHIQQSIEHGWSRNVLVHQIESGFYHALFVLELGLGLTFVGNQVHLYTFKPIGVSS</sequence>
<organism evidence="1">
    <name type="scientific">Desulfofervidus auxilii</name>
    <dbReference type="NCBI Taxonomy" id="1621989"/>
    <lineage>
        <taxon>Bacteria</taxon>
        <taxon>Pseudomonadati</taxon>
        <taxon>Thermodesulfobacteriota</taxon>
        <taxon>Candidatus Desulfofervidia</taxon>
        <taxon>Candidatus Desulfofervidales</taxon>
        <taxon>Candidatus Desulfofervidaceae</taxon>
        <taxon>Candidatus Desulfofervidus</taxon>
    </lineage>
</organism>
<accession>A0A7C1VUQ3</accession>
<gene>
    <name evidence="1" type="ORF">ENI35_04640</name>
</gene>
<dbReference type="Proteomes" id="UP000885738">
    <property type="component" value="Unassembled WGS sequence"/>
</dbReference>
<protein>
    <submittedName>
        <fullName evidence="1">Uncharacterized protein</fullName>
    </submittedName>
</protein>
<proteinExistence type="predicted"/>
<evidence type="ECO:0000313" key="1">
    <source>
        <dbReference type="EMBL" id="HEC68081.1"/>
    </source>
</evidence>
<name>A0A7C1VUQ3_DESA2</name>
<dbReference type="AlphaFoldDB" id="A0A7C1VUQ3"/>